<evidence type="ECO:0000313" key="1">
    <source>
        <dbReference type="EMBL" id="MBS1259244.1"/>
    </source>
</evidence>
<dbReference type="EMBL" id="JAANXD010000087">
    <property type="protein sequence ID" value="MBS1259244.1"/>
    <property type="molecule type" value="Genomic_DNA"/>
</dbReference>
<dbReference type="GO" id="GO:0004519">
    <property type="term" value="F:endonuclease activity"/>
    <property type="evidence" value="ECO:0007669"/>
    <property type="project" value="InterPro"/>
</dbReference>
<protein>
    <submittedName>
        <fullName evidence="1">mRNA interferase HigB</fullName>
    </submittedName>
</protein>
<comment type="caution">
    <text evidence="1">The sequence shown here is derived from an EMBL/GenBank/DDBJ whole genome shotgun (WGS) entry which is preliminary data.</text>
</comment>
<gene>
    <name evidence="1" type="ORF">MAG551_02311</name>
</gene>
<reference evidence="1" key="1">
    <citation type="journal article" date="2021" name="ISME J.">
        <title>Fine-scale metabolic discontinuity in a stratified prokaryote microbiome of a Red Sea deep halocline.</title>
        <authorList>
            <person name="Michoud G."/>
            <person name="Ngugi D.K."/>
            <person name="Barozzi A."/>
            <person name="Merlino G."/>
            <person name="Calleja M.L."/>
            <person name="Delgado-Huertas A."/>
            <person name="Moran X.A.G."/>
            <person name="Daffonchio D."/>
        </authorList>
    </citation>
    <scope>NUCLEOTIDE SEQUENCE</scope>
    <source>
        <strain evidence="1">SuakinDeep_MAG55_1</strain>
    </source>
</reference>
<name>A0A942A596_9BACT</name>
<dbReference type="Pfam" id="PF09907">
    <property type="entry name" value="HigB_toxin"/>
    <property type="match status" value="1"/>
</dbReference>
<evidence type="ECO:0000313" key="2">
    <source>
        <dbReference type="Proteomes" id="UP000722750"/>
    </source>
</evidence>
<sequence>MQKSTFGNFNELRAAFPTADKVGDLVVFNIGGNKYRLIVSVHFNRSKVYIRNILTHREYDKEDWKQ</sequence>
<dbReference type="InterPro" id="IPR018669">
    <property type="entry name" value="Toxin_HigB"/>
</dbReference>
<organism evidence="1 2">
    <name type="scientific">Candidatus Scalindua arabica</name>
    <dbReference type="NCBI Taxonomy" id="1127984"/>
    <lineage>
        <taxon>Bacteria</taxon>
        <taxon>Pseudomonadati</taxon>
        <taxon>Planctomycetota</taxon>
        <taxon>Candidatus Brocadiia</taxon>
        <taxon>Candidatus Brocadiales</taxon>
        <taxon>Candidatus Scalinduaceae</taxon>
        <taxon>Candidatus Scalindua</taxon>
    </lineage>
</organism>
<dbReference type="GO" id="GO:0110001">
    <property type="term" value="C:toxin-antitoxin complex"/>
    <property type="evidence" value="ECO:0007669"/>
    <property type="project" value="InterPro"/>
</dbReference>
<dbReference type="GO" id="GO:0003723">
    <property type="term" value="F:RNA binding"/>
    <property type="evidence" value="ECO:0007669"/>
    <property type="project" value="InterPro"/>
</dbReference>
<dbReference type="AlphaFoldDB" id="A0A942A596"/>
<accession>A0A942A596</accession>
<proteinExistence type="predicted"/>
<dbReference type="Proteomes" id="UP000722750">
    <property type="component" value="Unassembled WGS sequence"/>
</dbReference>